<organism evidence="2">
    <name type="scientific">Hexamita inflata</name>
    <dbReference type="NCBI Taxonomy" id="28002"/>
    <lineage>
        <taxon>Eukaryota</taxon>
        <taxon>Metamonada</taxon>
        <taxon>Diplomonadida</taxon>
        <taxon>Hexamitidae</taxon>
        <taxon>Hexamitinae</taxon>
        <taxon>Hexamita</taxon>
    </lineage>
</organism>
<accession>A0AA86UH25</accession>
<reference evidence="3 4" key="2">
    <citation type="submission" date="2024-07" db="EMBL/GenBank/DDBJ databases">
        <authorList>
            <person name="Akdeniz Z."/>
        </authorList>
    </citation>
    <scope>NUCLEOTIDE SEQUENCE [LARGE SCALE GENOMIC DNA]</scope>
</reference>
<dbReference type="Proteomes" id="UP001642409">
    <property type="component" value="Unassembled WGS sequence"/>
</dbReference>
<keyword evidence="1" id="KW-0175">Coiled coil</keyword>
<dbReference type="AlphaFoldDB" id="A0AA86UH25"/>
<evidence type="ECO:0000313" key="2">
    <source>
        <dbReference type="EMBL" id="CAI9951566.1"/>
    </source>
</evidence>
<evidence type="ECO:0000313" key="3">
    <source>
        <dbReference type="EMBL" id="CAL6006940.1"/>
    </source>
</evidence>
<proteinExistence type="predicted"/>
<protein>
    <submittedName>
        <fullName evidence="2">Amino acid transporter family protein</fullName>
    </submittedName>
    <submittedName>
        <fullName evidence="3">Amino_acid transporter family protein</fullName>
    </submittedName>
</protein>
<sequence length="118" mass="13419">MVWFKLPKLEKECEREVEQYEELNKRVSRASIAQVAISMLGGGHVSIEAVNREISANIIANRSARTSMLVGIEDSGSYNPEQINIPQVSSDHVAKEAKMWRRRKMLFYPIIAIIIAFN</sequence>
<comment type="caution">
    <text evidence="2">The sequence shown here is derived from an EMBL/GenBank/DDBJ whole genome shotgun (WGS) entry which is preliminary data.</text>
</comment>
<evidence type="ECO:0000313" key="4">
    <source>
        <dbReference type="Proteomes" id="UP001642409"/>
    </source>
</evidence>
<reference evidence="2" key="1">
    <citation type="submission" date="2023-06" db="EMBL/GenBank/DDBJ databases">
        <authorList>
            <person name="Kurt Z."/>
        </authorList>
    </citation>
    <scope>NUCLEOTIDE SEQUENCE</scope>
</reference>
<name>A0AA86UH25_9EUKA</name>
<keyword evidence="4" id="KW-1185">Reference proteome</keyword>
<dbReference type="EMBL" id="CAXDID020000055">
    <property type="protein sequence ID" value="CAL6006940.1"/>
    <property type="molecule type" value="Genomic_DNA"/>
</dbReference>
<evidence type="ECO:0000256" key="1">
    <source>
        <dbReference type="SAM" id="Coils"/>
    </source>
</evidence>
<gene>
    <name evidence="3" type="ORF">HINF_LOCUS20393</name>
    <name evidence="2" type="ORF">HINF_LOCUS39211</name>
</gene>
<feature type="coiled-coil region" evidence="1">
    <location>
        <begin position="6"/>
        <end position="33"/>
    </location>
</feature>
<dbReference type="EMBL" id="CATOUU010000825">
    <property type="protein sequence ID" value="CAI9951566.1"/>
    <property type="molecule type" value="Genomic_DNA"/>
</dbReference>